<keyword evidence="3" id="KW-0378">Hydrolase</keyword>
<dbReference type="InterPro" id="IPR057744">
    <property type="entry name" value="OTAase-like"/>
</dbReference>
<evidence type="ECO:0000313" key="3">
    <source>
        <dbReference type="EMBL" id="CAB3716238.1"/>
    </source>
</evidence>
<dbReference type="Proteomes" id="UP000494214">
    <property type="component" value="Unassembled WGS sequence"/>
</dbReference>
<keyword evidence="4" id="KW-1185">Reference proteome</keyword>
<accession>A0A6S7B469</accession>
<evidence type="ECO:0000256" key="1">
    <source>
        <dbReference type="SAM" id="SignalP"/>
    </source>
</evidence>
<proteinExistence type="predicted"/>
<dbReference type="SUPFAM" id="SSF51338">
    <property type="entry name" value="Composite domain of metallo-dependent hydrolases"/>
    <property type="match status" value="2"/>
</dbReference>
<dbReference type="InterPro" id="IPR032466">
    <property type="entry name" value="Metal_Hydrolase"/>
</dbReference>
<feature type="domain" description="Amidohydrolase-related" evidence="2">
    <location>
        <begin position="97"/>
        <end position="454"/>
    </location>
</feature>
<dbReference type="RefSeq" id="WP_254595008.1">
    <property type="nucleotide sequence ID" value="NZ_CADIJM010000007.1"/>
</dbReference>
<dbReference type="SUPFAM" id="SSF51556">
    <property type="entry name" value="Metallo-dependent hydrolases"/>
    <property type="match status" value="1"/>
</dbReference>
<dbReference type="InterPro" id="IPR011059">
    <property type="entry name" value="Metal-dep_hydrolase_composite"/>
</dbReference>
<name>A0A6S7B469_9BURK</name>
<keyword evidence="1" id="KW-0732">Signal</keyword>
<sequence length="464" mass="49435">MFVRTGIAFMAASLLLGASLAHSHSLPAAPAATAPPPTAQAAADSRILFENVRIFDGVSGDLSPASSVLVHGNVIEKVSRDKVAADGARVIDGGGRTLMPGLIDMHWHSMFVGVPLAVAMTQDPTYLNIVAGVEAKKTLMRGFTTVRDLGGSAFSLKLAVDQGVIPGPRIYPSGAMISVTSGHGDFRSMADLPRTLGAPGSRHDLSGDSTIADSPDEVRLRTREQLMQGATQIKLTGGGGVSSPHSPLDVVTFTERELRAAVDAATDWGTYVAVHAYTPTAIQRAIKAGVQSIEHGSMMDEETAELMARAGVWLSTQPFPDELADAFPRGSDQWQKAQEVFAGTDRTYQLAIKHKLKTAFGTDILFSSQLAEQQGRILASLTRWYTPAQTLIMATGTNAELLKLSGKRNPYRGDLGVVREGALADLLLVDGDPLQDIKLIGDPDKNFLVIMKDGVIYKDAVPVR</sequence>
<dbReference type="PANTHER" id="PTHR43135:SF3">
    <property type="entry name" value="ALPHA-D-RIBOSE 1-METHYLPHOSPHONATE 5-TRIPHOSPHATE DIPHOSPHATASE"/>
    <property type="match status" value="1"/>
</dbReference>
<dbReference type="AlphaFoldDB" id="A0A6S7B469"/>
<dbReference type="InterPro" id="IPR051781">
    <property type="entry name" value="Metallo-dep_Hydrolase"/>
</dbReference>
<dbReference type="Gene3D" id="2.30.40.10">
    <property type="entry name" value="Urease, subunit C, domain 1"/>
    <property type="match status" value="1"/>
</dbReference>
<evidence type="ECO:0000313" key="4">
    <source>
        <dbReference type="Proteomes" id="UP000494214"/>
    </source>
</evidence>
<dbReference type="GO" id="GO:0050480">
    <property type="term" value="F:imidazolonepropionase activity"/>
    <property type="evidence" value="ECO:0007669"/>
    <property type="project" value="UniProtKB-EC"/>
</dbReference>
<feature type="chain" id="PRO_5028934030" evidence="1">
    <location>
        <begin position="29"/>
        <end position="464"/>
    </location>
</feature>
<organism evidence="3 4">
    <name type="scientific">Achromobacter animicus</name>
    <dbReference type="NCBI Taxonomy" id="1389935"/>
    <lineage>
        <taxon>Bacteria</taxon>
        <taxon>Pseudomonadati</taxon>
        <taxon>Pseudomonadota</taxon>
        <taxon>Betaproteobacteria</taxon>
        <taxon>Burkholderiales</taxon>
        <taxon>Alcaligenaceae</taxon>
        <taxon>Achromobacter</taxon>
    </lineage>
</organism>
<dbReference type="CDD" id="cd01299">
    <property type="entry name" value="Met_dep_hydrolase_A"/>
    <property type="match status" value="1"/>
</dbReference>
<gene>
    <name evidence="3" type="primary">hutI_4</name>
    <name evidence="3" type="ORF">LMG26690_03533</name>
</gene>
<dbReference type="PANTHER" id="PTHR43135">
    <property type="entry name" value="ALPHA-D-RIBOSE 1-METHYLPHOSPHONATE 5-TRIPHOSPHATE DIPHOSPHATASE"/>
    <property type="match status" value="1"/>
</dbReference>
<protein>
    <submittedName>
        <fullName evidence="3">Imidazolonepropionase</fullName>
        <ecNumber evidence="3">3.5.2.7</ecNumber>
    </submittedName>
</protein>
<dbReference type="Pfam" id="PF01979">
    <property type="entry name" value="Amidohydro_1"/>
    <property type="match status" value="1"/>
</dbReference>
<dbReference type="InterPro" id="IPR006680">
    <property type="entry name" value="Amidohydro-rel"/>
</dbReference>
<dbReference type="Gene3D" id="3.20.20.140">
    <property type="entry name" value="Metal-dependent hydrolases"/>
    <property type="match status" value="1"/>
</dbReference>
<evidence type="ECO:0000259" key="2">
    <source>
        <dbReference type="Pfam" id="PF01979"/>
    </source>
</evidence>
<feature type="signal peptide" evidence="1">
    <location>
        <begin position="1"/>
        <end position="28"/>
    </location>
</feature>
<reference evidence="3 4" key="1">
    <citation type="submission" date="2020-04" db="EMBL/GenBank/DDBJ databases">
        <authorList>
            <person name="De Canck E."/>
        </authorList>
    </citation>
    <scope>NUCLEOTIDE SEQUENCE [LARGE SCALE GENOMIC DNA]</scope>
    <source>
        <strain evidence="3 4">LMG 26690</strain>
    </source>
</reference>
<dbReference type="EMBL" id="CADIJM010000007">
    <property type="protein sequence ID" value="CAB3716238.1"/>
    <property type="molecule type" value="Genomic_DNA"/>
</dbReference>
<dbReference type="EC" id="3.5.2.7" evidence="3"/>